<protein>
    <submittedName>
        <fullName evidence="3">Uncharacterized protein</fullName>
    </submittedName>
</protein>
<reference evidence="3 4" key="1">
    <citation type="journal article" date="2015" name="Proc. Natl. Acad. Sci. U.S.A.">
        <title>The resurrection genome of Boea hygrometrica: A blueprint for survival of dehydration.</title>
        <authorList>
            <person name="Xiao L."/>
            <person name="Yang G."/>
            <person name="Zhang L."/>
            <person name="Yang X."/>
            <person name="Zhao S."/>
            <person name="Ji Z."/>
            <person name="Zhou Q."/>
            <person name="Hu M."/>
            <person name="Wang Y."/>
            <person name="Chen M."/>
            <person name="Xu Y."/>
            <person name="Jin H."/>
            <person name="Xiao X."/>
            <person name="Hu G."/>
            <person name="Bao F."/>
            <person name="Hu Y."/>
            <person name="Wan P."/>
            <person name="Li L."/>
            <person name="Deng X."/>
            <person name="Kuang T."/>
            <person name="Xiang C."/>
            <person name="Zhu J.K."/>
            <person name="Oliver M.J."/>
            <person name="He Y."/>
        </authorList>
    </citation>
    <scope>NUCLEOTIDE SEQUENCE [LARGE SCALE GENOMIC DNA]</scope>
    <source>
        <strain evidence="4">cv. XS01</strain>
    </source>
</reference>
<keyword evidence="4" id="KW-1185">Reference proteome</keyword>
<dbReference type="Proteomes" id="UP000250235">
    <property type="component" value="Unassembled WGS sequence"/>
</dbReference>
<evidence type="ECO:0000313" key="4">
    <source>
        <dbReference type="Proteomes" id="UP000250235"/>
    </source>
</evidence>
<dbReference type="EMBL" id="KV000938">
    <property type="protein sequence ID" value="KZV39501.1"/>
    <property type="molecule type" value="Genomic_DNA"/>
</dbReference>
<keyword evidence="1" id="KW-0175">Coiled coil</keyword>
<sequence>MVAMFEAQVASGLKGFLGCSSAIFETALVEFFHVELSVQGDGMVVSTVLGKQVAFSEELFASTFALPLEGLTDLHEVPKDFVLEARRAFSHDVKVNWGRLLFNIFKDIVKPGSRQARGYAVQICILLKNVPNLELGDSKELPPLKVLTAKIVSRYIAINKNIVVEDVDDDFRVKKTPVKKQDQAFRVLIKSVRQEAQNQADVFSIKLEAAHAQNACLLTDLADTRKEVKEQKAEIFKEMDERLATIRNDLLDFRAQAQENHLNLSTQLGFLIDYINRGGDAKKGESGSSRPQPPPDDQSRPSGGSGSSSRRRDDRSGSKRHPSSGGGGPYKRDAEYWTFGKNQF</sequence>
<evidence type="ECO:0000256" key="2">
    <source>
        <dbReference type="SAM" id="MobiDB-lite"/>
    </source>
</evidence>
<dbReference type="AlphaFoldDB" id="A0A2Z7BY44"/>
<accession>A0A2Z7BY44</accession>
<feature type="coiled-coil region" evidence="1">
    <location>
        <begin position="214"/>
        <end position="241"/>
    </location>
</feature>
<gene>
    <name evidence="3" type="ORF">F511_36824</name>
</gene>
<evidence type="ECO:0000256" key="1">
    <source>
        <dbReference type="SAM" id="Coils"/>
    </source>
</evidence>
<proteinExistence type="predicted"/>
<feature type="region of interest" description="Disordered" evidence="2">
    <location>
        <begin position="280"/>
        <end position="344"/>
    </location>
</feature>
<name>A0A2Z7BY44_9LAMI</name>
<evidence type="ECO:0000313" key="3">
    <source>
        <dbReference type="EMBL" id="KZV39501.1"/>
    </source>
</evidence>
<organism evidence="3 4">
    <name type="scientific">Dorcoceras hygrometricum</name>
    <dbReference type="NCBI Taxonomy" id="472368"/>
    <lineage>
        <taxon>Eukaryota</taxon>
        <taxon>Viridiplantae</taxon>
        <taxon>Streptophyta</taxon>
        <taxon>Embryophyta</taxon>
        <taxon>Tracheophyta</taxon>
        <taxon>Spermatophyta</taxon>
        <taxon>Magnoliopsida</taxon>
        <taxon>eudicotyledons</taxon>
        <taxon>Gunneridae</taxon>
        <taxon>Pentapetalae</taxon>
        <taxon>asterids</taxon>
        <taxon>lamiids</taxon>
        <taxon>Lamiales</taxon>
        <taxon>Gesneriaceae</taxon>
        <taxon>Didymocarpoideae</taxon>
        <taxon>Trichosporeae</taxon>
        <taxon>Loxocarpinae</taxon>
        <taxon>Dorcoceras</taxon>
    </lineage>
</organism>